<dbReference type="OrthoDB" id="1352273at2"/>
<gene>
    <name evidence="2" type="ORF">GN157_11350</name>
</gene>
<sequence length="201" mass="22820">MQPCISKKYCFLKINYCFSIIYIYLHQTNQSTLPTMSKIKILNWILKGLILITALGIALNIYLYYSSLQHHRFINSLKLDIFYLLYAPALKGILFLSSIICLQISIGSFIKHNFFNPKSVKHLKYSGILLLIYSLAGIGLNIIFVIINNSFKNGFPDMDSLNYLFKSNSHIATLIIAIGIFVVGDIIKSGVTIKQENELTI</sequence>
<dbReference type="InterPro" id="IPR021354">
    <property type="entry name" value="DUF2975"/>
</dbReference>
<organism evidence="2 3">
    <name type="scientific">Flavobacterium rakeshii</name>
    <dbReference type="NCBI Taxonomy" id="1038845"/>
    <lineage>
        <taxon>Bacteria</taxon>
        <taxon>Pseudomonadati</taxon>
        <taxon>Bacteroidota</taxon>
        <taxon>Flavobacteriia</taxon>
        <taxon>Flavobacteriales</taxon>
        <taxon>Flavobacteriaceae</taxon>
        <taxon>Flavobacterium</taxon>
    </lineage>
</organism>
<dbReference type="Proteomes" id="UP000433945">
    <property type="component" value="Unassembled WGS sequence"/>
</dbReference>
<reference evidence="2 3" key="1">
    <citation type="submission" date="2019-12" db="EMBL/GenBank/DDBJ databases">
        <authorList>
            <person name="Sun J.-Q."/>
        </authorList>
    </citation>
    <scope>NUCLEOTIDE SEQUENCE [LARGE SCALE GENOMIC DNA]</scope>
    <source>
        <strain evidence="2 3">JCM 17928</strain>
    </source>
</reference>
<keyword evidence="3" id="KW-1185">Reference proteome</keyword>
<dbReference type="AlphaFoldDB" id="A0A6N8HF15"/>
<keyword evidence="1" id="KW-1133">Transmembrane helix</keyword>
<feature type="transmembrane region" description="Helical" evidence="1">
    <location>
        <begin position="44"/>
        <end position="65"/>
    </location>
</feature>
<evidence type="ECO:0000256" key="1">
    <source>
        <dbReference type="SAM" id="Phobius"/>
    </source>
</evidence>
<comment type="caution">
    <text evidence="2">The sequence shown here is derived from an EMBL/GenBank/DDBJ whole genome shotgun (WGS) entry which is preliminary data.</text>
</comment>
<keyword evidence="1" id="KW-0472">Membrane</keyword>
<keyword evidence="1" id="KW-0812">Transmembrane</keyword>
<evidence type="ECO:0000313" key="3">
    <source>
        <dbReference type="Proteomes" id="UP000433945"/>
    </source>
</evidence>
<dbReference type="Pfam" id="PF11188">
    <property type="entry name" value="DUF2975"/>
    <property type="match status" value="1"/>
</dbReference>
<accession>A0A6N8HF15</accession>
<feature type="transmembrane region" description="Helical" evidence="1">
    <location>
        <begin position="85"/>
        <end position="106"/>
    </location>
</feature>
<name>A0A6N8HF15_9FLAO</name>
<proteinExistence type="predicted"/>
<dbReference type="EMBL" id="WOWP01000041">
    <property type="protein sequence ID" value="MUV04305.1"/>
    <property type="molecule type" value="Genomic_DNA"/>
</dbReference>
<feature type="transmembrane region" description="Helical" evidence="1">
    <location>
        <begin position="127"/>
        <end position="147"/>
    </location>
</feature>
<evidence type="ECO:0000313" key="2">
    <source>
        <dbReference type="EMBL" id="MUV04305.1"/>
    </source>
</evidence>
<feature type="transmembrane region" description="Helical" evidence="1">
    <location>
        <begin position="167"/>
        <end position="187"/>
    </location>
</feature>
<protein>
    <submittedName>
        <fullName evidence="2">DUF2975 domain-containing protein</fullName>
    </submittedName>
</protein>